<evidence type="ECO:0000313" key="2">
    <source>
        <dbReference type="WBParaSite" id="RSKR_0000390500.1"/>
    </source>
</evidence>
<accession>A0AC35TT73</accession>
<sequence>MEELKKIEYVTNYAYPINIMRNTARRGSKSAIQIVSDIENIFSANFSQIITKHLHQWVHSDQKIAYIFWRFESSEINSLPRTMNQLYSQIHRNTSVFFHRHVYPQGHLLANLSMWLTNSLSPLKLSSTLFNYSRYSLEPQTILRHNDPYHFEKVPTRLHDQQVLINELCRAGYTFQILTHVFNVHPGIKRKQSLFEDTTQKEERKKLSKFKRLFKYYLDNKYPPNKITKCPGF</sequence>
<reference evidence="2" key="1">
    <citation type="submission" date="2016-11" db="UniProtKB">
        <authorList>
            <consortium name="WormBaseParasite"/>
        </authorList>
    </citation>
    <scope>IDENTIFICATION</scope>
    <source>
        <strain evidence="2">KR3021</strain>
    </source>
</reference>
<evidence type="ECO:0000313" key="1">
    <source>
        <dbReference type="Proteomes" id="UP000095286"/>
    </source>
</evidence>
<proteinExistence type="predicted"/>
<protein>
    <submittedName>
        <fullName evidence="2">Uncharacterized protein</fullName>
    </submittedName>
</protein>
<dbReference type="Proteomes" id="UP000095286">
    <property type="component" value="Unplaced"/>
</dbReference>
<name>A0AC35TT73_9BILA</name>
<organism evidence="1 2">
    <name type="scientific">Rhabditophanes sp. KR3021</name>
    <dbReference type="NCBI Taxonomy" id="114890"/>
    <lineage>
        <taxon>Eukaryota</taxon>
        <taxon>Metazoa</taxon>
        <taxon>Ecdysozoa</taxon>
        <taxon>Nematoda</taxon>
        <taxon>Chromadorea</taxon>
        <taxon>Rhabditida</taxon>
        <taxon>Tylenchina</taxon>
        <taxon>Panagrolaimomorpha</taxon>
        <taxon>Strongyloidoidea</taxon>
        <taxon>Alloionematidae</taxon>
        <taxon>Rhabditophanes</taxon>
    </lineage>
</organism>
<dbReference type="WBParaSite" id="RSKR_0000390500.1">
    <property type="protein sequence ID" value="RSKR_0000390500.1"/>
    <property type="gene ID" value="RSKR_0000390500"/>
</dbReference>